<evidence type="ECO:0000313" key="2">
    <source>
        <dbReference type="EMBL" id="VAI55618.1"/>
    </source>
</evidence>
<evidence type="ECO:0000259" key="1">
    <source>
        <dbReference type="Pfam" id="PF03478"/>
    </source>
</evidence>
<dbReference type="EMBL" id="LT934122">
    <property type="protein sequence ID" value="VAI55618.1"/>
    <property type="molecule type" value="Genomic_DNA"/>
</dbReference>
<dbReference type="Pfam" id="PF03478">
    <property type="entry name" value="Beta-prop_KIB1-4"/>
    <property type="match status" value="1"/>
</dbReference>
<protein>
    <recommendedName>
        <fullName evidence="1">KIB1-4 beta-propeller domain-containing protein</fullName>
    </recommendedName>
</protein>
<reference evidence="2 3" key="1">
    <citation type="submission" date="2017-09" db="EMBL/GenBank/DDBJ databases">
        <authorList>
            <consortium name="International Durum Wheat Genome Sequencing Consortium (IDWGSC)"/>
            <person name="Milanesi L."/>
        </authorList>
    </citation>
    <scope>NUCLEOTIDE SEQUENCE [LARGE SCALE GENOMIC DNA]</scope>
    <source>
        <strain evidence="3">cv. Svevo</strain>
    </source>
</reference>
<gene>
    <name evidence="2" type="ORF">TRITD_6Bv1G056260</name>
</gene>
<dbReference type="Gramene" id="TRITD6Bv1G056260.1">
    <property type="protein sequence ID" value="TRITD6Bv1G056260.1"/>
    <property type="gene ID" value="TRITD6Bv1G056260"/>
</dbReference>
<feature type="domain" description="KIB1-4 beta-propeller" evidence="1">
    <location>
        <begin position="100"/>
        <end position="358"/>
    </location>
</feature>
<sequence>MSSSTVRKRPPAITAATASSGDVSPWTTLHGDLVRLVGWRVLAGDLLDYVRFRAVCPYWRSSTVCPRGQGLVDPRFHPRRWMMLPEEHGLHPREDGKKRFFNLSTGVFVRPRLPLLRDHFVLCPADGLLLVLRPRTYTQGDHPCLLHPFTGDVVELPADITLPENLKRRLLPINVFAAVSTSPDGVLGVMVTFQNTPFILFASTNDKRWSLCAFPGFRPHPHASPLSFKGQLYMLQEQISSLEVNILRFDPPWQDHSTTLGLASSSLLSPKLVATCPADKFHLPELVECDSEILVVGNKETTHILIYRLADLAQGKFVPVKSIGGNALLIDSKRNPSFSLSAVPTTTGDTIVLADRTPDKYTFQYHLSSDTWSSRVGGCAEHGCSMECCTCSLIDHMCNTCRCVSKWDTRGGIISPARWNNNQFIANHNAGHI</sequence>
<organism evidence="2 3">
    <name type="scientific">Triticum turgidum subsp. durum</name>
    <name type="common">Durum wheat</name>
    <name type="synonym">Triticum durum</name>
    <dbReference type="NCBI Taxonomy" id="4567"/>
    <lineage>
        <taxon>Eukaryota</taxon>
        <taxon>Viridiplantae</taxon>
        <taxon>Streptophyta</taxon>
        <taxon>Embryophyta</taxon>
        <taxon>Tracheophyta</taxon>
        <taxon>Spermatophyta</taxon>
        <taxon>Magnoliopsida</taxon>
        <taxon>Liliopsida</taxon>
        <taxon>Poales</taxon>
        <taxon>Poaceae</taxon>
        <taxon>BOP clade</taxon>
        <taxon>Pooideae</taxon>
        <taxon>Triticodae</taxon>
        <taxon>Triticeae</taxon>
        <taxon>Triticinae</taxon>
        <taxon>Triticum</taxon>
    </lineage>
</organism>
<keyword evidence="3" id="KW-1185">Reference proteome</keyword>
<proteinExistence type="predicted"/>
<dbReference type="AlphaFoldDB" id="A0A9R0YHQ6"/>
<evidence type="ECO:0000313" key="3">
    <source>
        <dbReference type="Proteomes" id="UP000324705"/>
    </source>
</evidence>
<dbReference type="PANTHER" id="PTHR33165">
    <property type="entry name" value="F-BOX DOMAIN CONTAINING PROTEIN-LIKE-RELATED"/>
    <property type="match status" value="1"/>
</dbReference>
<dbReference type="Proteomes" id="UP000324705">
    <property type="component" value="Chromosome 6B"/>
</dbReference>
<dbReference type="InterPro" id="IPR005174">
    <property type="entry name" value="KIB1-4_b-propeller"/>
</dbReference>
<dbReference type="OMA" id="VNILRFD"/>
<name>A0A9R0YHQ6_TRITD</name>
<accession>A0A9R0YHQ6</accession>
<dbReference type="PANTHER" id="PTHR33165:SF105">
    <property type="entry name" value="DUF1618 DOMAIN-CONTAINING PROTEIN"/>
    <property type="match status" value="1"/>
</dbReference>